<sequence>VLFTDSFFLLYFLPAVLALFFLAVAVTPSRWREGPRRFTLPNTVLLVGSVVFLGWGTGPFMRWIAGAVAFNYLTALAIWRARRNATPASRPSPLPGALLTLAVTGNVVLLAVSKYALSLPSAFAGRSFAVPQLLVPLGLTVFVCHAISYVVDVFRGHTAPQRSPIGASLYLLFFPLLCAGPLACYSDMGPQLAQRRVTMAAVAYGVRRWLVGFCKVAFLARALSVPVDQVFITPAAELGTVQAWLGAVCFTLQVYFDLSGYADMALGFGRMFGFRLSENFRWPYAAGTLTELWCRWNVTLFDWCRRYLGLSVDSVVGRG</sequence>
<keyword evidence="7 9" id="KW-0472">Membrane</keyword>
<evidence type="ECO:0000313" key="10">
    <source>
        <dbReference type="EMBL" id="SVB54906.1"/>
    </source>
</evidence>
<keyword evidence="3" id="KW-1003">Cell membrane</keyword>
<keyword evidence="5 9" id="KW-0812">Transmembrane</keyword>
<evidence type="ECO:0000256" key="9">
    <source>
        <dbReference type="SAM" id="Phobius"/>
    </source>
</evidence>
<proteinExistence type="inferred from homology"/>
<dbReference type="AlphaFoldDB" id="A0A382EVU5"/>
<evidence type="ECO:0000256" key="3">
    <source>
        <dbReference type="ARBA" id="ARBA00022475"/>
    </source>
</evidence>
<dbReference type="InterPro" id="IPR051085">
    <property type="entry name" value="MB_O-acyltransferase"/>
</dbReference>
<keyword evidence="4" id="KW-0808">Transferase</keyword>
<evidence type="ECO:0000256" key="8">
    <source>
        <dbReference type="ARBA" id="ARBA00023315"/>
    </source>
</evidence>
<evidence type="ECO:0000256" key="5">
    <source>
        <dbReference type="ARBA" id="ARBA00022692"/>
    </source>
</evidence>
<dbReference type="EMBL" id="UINC01046633">
    <property type="protein sequence ID" value="SVB54906.1"/>
    <property type="molecule type" value="Genomic_DNA"/>
</dbReference>
<feature type="transmembrane region" description="Helical" evidence="9">
    <location>
        <begin position="163"/>
        <end position="183"/>
    </location>
</feature>
<dbReference type="GO" id="GO:0016746">
    <property type="term" value="F:acyltransferase activity"/>
    <property type="evidence" value="ECO:0007669"/>
    <property type="project" value="UniProtKB-KW"/>
</dbReference>
<comment type="similarity">
    <text evidence="2">Belongs to the membrane-bound acyltransferase family.</text>
</comment>
<evidence type="ECO:0000256" key="4">
    <source>
        <dbReference type="ARBA" id="ARBA00022679"/>
    </source>
</evidence>
<dbReference type="PIRSF" id="PIRSF016636">
    <property type="entry name" value="AlgI_DltB"/>
    <property type="match status" value="1"/>
</dbReference>
<name>A0A382EVU5_9ZZZZ</name>
<feature type="transmembrane region" description="Helical" evidence="9">
    <location>
        <begin position="63"/>
        <end position="81"/>
    </location>
</feature>
<dbReference type="GO" id="GO:0005886">
    <property type="term" value="C:plasma membrane"/>
    <property type="evidence" value="ECO:0007669"/>
    <property type="project" value="UniProtKB-SubCell"/>
</dbReference>
<dbReference type="PANTHER" id="PTHR13285">
    <property type="entry name" value="ACYLTRANSFERASE"/>
    <property type="match status" value="1"/>
</dbReference>
<evidence type="ECO:0000256" key="6">
    <source>
        <dbReference type="ARBA" id="ARBA00022989"/>
    </source>
</evidence>
<reference evidence="10" key="1">
    <citation type="submission" date="2018-05" db="EMBL/GenBank/DDBJ databases">
        <authorList>
            <person name="Lanie J.A."/>
            <person name="Ng W.-L."/>
            <person name="Kazmierczak K.M."/>
            <person name="Andrzejewski T.M."/>
            <person name="Davidsen T.M."/>
            <person name="Wayne K.J."/>
            <person name="Tettelin H."/>
            <person name="Glass J.I."/>
            <person name="Rusch D."/>
            <person name="Podicherti R."/>
            <person name="Tsui H.-C.T."/>
            <person name="Winkler M.E."/>
        </authorList>
    </citation>
    <scope>NUCLEOTIDE SEQUENCE</scope>
</reference>
<dbReference type="PANTHER" id="PTHR13285:SF23">
    <property type="entry name" value="TEICHOIC ACID D-ALANYLTRANSFERASE"/>
    <property type="match status" value="1"/>
</dbReference>
<feature type="transmembrane region" description="Helical" evidence="9">
    <location>
        <begin position="38"/>
        <end position="57"/>
    </location>
</feature>
<comment type="subcellular location">
    <subcellularLocation>
        <location evidence="1">Cell membrane</location>
        <topology evidence="1">Multi-pass membrane protein</topology>
    </subcellularLocation>
</comment>
<dbReference type="InterPro" id="IPR024194">
    <property type="entry name" value="Ac/AlaTfrase_AlgI/DltB"/>
</dbReference>
<keyword evidence="8" id="KW-0012">Acyltransferase</keyword>
<feature type="transmembrane region" description="Helical" evidence="9">
    <location>
        <begin position="133"/>
        <end position="151"/>
    </location>
</feature>
<dbReference type="InterPro" id="IPR004299">
    <property type="entry name" value="MBOAT_fam"/>
</dbReference>
<evidence type="ECO:0000256" key="1">
    <source>
        <dbReference type="ARBA" id="ARBA00004651"/>
    </source>
</evidence>
<evidence type="ECO:0000256" key="2">
    <source>
        <dbReference type="ARBA" id="ARBA00010323"/>
    </source>
</evidence>
<dbReference type="Pfam" id="PF03062">
    <property type="entry name" value="MBOAT"/>
    <property type="match status" value="1"/>
</dbReference>
<feature type="non-terminal residue" evidence="10">
    <location>
        <position position="1"/>
    </location>
</feature>
<evidence type="ECO:0008006" key="11">
    <source>
        <dbReference type="Google" id="ProtNLM"/>
    </source>
</evidence>
<organism evidence="10">
    <name type="scientific">marine metagenome</name>
    <dbReference type="NCBI Taxonomy" id="408172"/>
    <lineage>
        <taxon>unclassified sequences</taxon>
        <taxon>metagenomes</taxon>
        <taxon>ecological metagenomes</taxon>
    </lineage>
</organism>
<feature type="non-terminal residue" evidence="10">
    <location>
        <position position="319"/>
    </location>
</feature>
<feature type="transmembrane region" description="Helical" evidence="9">
    <location>
        <begin position="6"/>
        <end position="26"/>
    </location>
</feature>
<keyword evidence="6 9" id="KW-1133">Transmembrane helix</keyword>
<evidence type="ECO:0000256" key="7">
    <source>
        <dbReference type="ARBA" id="ARBA00023136"/>
    </source>
</evidence>
<accession>A0A382EVU5</accession>
<protein>
    <recommendedName>
        <fullName evidence="11">MBOAT family protein</fullName>
    </recommendedName>
</protein>
<feature type="transmembrane region" description="Helical" evidence="9">
    <location>
        <begin position="93"/>
        <end position="113"/>
    </location>
</feature>
<gene>
    <name evidence="10" type="ORF">METZ01_LOCUS207760</name>
</gene>